<evidence type="ECO:0000313" key="1">
    <source>
        <dbReference type="EMBL" id="SFJ34100.1"/>
    </source>
</evidence>
<protein>
    <submittedName>
        <fullName evidence="1">Uncharacterized protein</fullName>
    </submittedName>
</protein>
<dbReference type="EMBL" id="FOQD01000018">
    <property type="protein sequence ID" value="SFJ34100.1"/>
    <property type="molecule type" value="Genomic_DNA"/>
</dbReference>
<dbReference type="STRING" id="1576369.SAMN05421753_118118"/>
<dbReference type="RefSeq" id="WP_139228624.1">
    <property type="nucleotide sequence ID" value="NZ_FOQD01000018.1"/>
</dbReference>
<evidence type="ECO:0000313" key="2">
    <source>
        <dbReference type="Proteomes" id="UP000199518"/>
    </source>
</evidence>
<gene>
    <name evidence="1" type="ORF">SAMN05421753_118118</name>
</gene>
<name>A0A1I3QJX2_9PLAN</name>
<reference evidence="2" key="1">
    <citation type="submission" date="2016-10" db="EMBL/GenBank/DDBJ databases">
        <authorList>
            <person name="Varghese N."/>
            <person name="Submissions S."/>
        </authorList>
    </citation>
    <scope>NUCLEOTIDE SEQUENCE [LARGE SCALE GENOMIC DNA]</scope>
    <source>
        <strain evidence="2">DSM 26348</strain>
    </source>
</reference>
<dbReference type="Proteomes" id="UP000199518">
    <property type="component" value="Unassembled WGS sequence"/>
</dbReference>
<organism evidence="1 2">
    <name type="scientific">Planctomicrobium piriforme</name>
    <dbReference type="NCBI Taxonomy" id="1576369"/>
    <lineage>
        <taxon>Bacteria</taxon>
        <taxon>Pseudomonadati</taxon>
        <taxon>Planctomycetota</taxon>
        <taxon>Planctomycetia</taxon>
        <taxon>Planctomycetales</taxon>
        <taxon>Planctomycetaceae</taxon>
        <taxon>Planctomicrobium</taxon>
    </lineage>
</organism>
<proteinExistence type="predicted"/>
<dbReference type="OrthoDB" id="288170at2"/>
<keyword evidence="2" id="KW-1185">Reference proteome</keyword>
<dbReference type="AlphaFoldDB" id="A0A1I3QJX2"/>
<accession>A0A1I3QJX2</accession>
<sequence length="84" mass="9373">MQTVRIVSKADANGSLSLQIQLGKPEAEYEVLVVVQPREASHSPSDVEKNGWPSDYFEQTYGSIQDETFGRHPQGELPRSVEVE</sequence>